<comment type="caution">
    <text evidence="3">The sequence shown here is derived from an EMBL/GenBank/DDBJ whole genome shotgun (WGS) entry which is preliminary data.</text>
</comment>
<evidence type="ECO:0000256" key="1">
    <source>
        <dbReference type="SAM" id="MobiDB-lite"/>
    </source>
</evidence>
<feature type="region of interest" description="Disordered" evidence="1">
    <location>
        <begin position="52"/>
        <end position="125"/>
    </location>
</feature>
<organism evidence="3 4">
    <name type="scientific">Meristemomyces frigidus</name>
    <dbReference type="NCBI Taxonomy" id="1508187"/>
    <lineage>
        <taxon>Eukaryota</taxon>
        <taxon>Fungi</taxon>
        <taxon>Dikarya</taxon>
        <taxon>Ascomycota</taxon>
        <taxon>Pezizomycotina</taxon>
        <taxon>Dothideomycetes</taxon>
        <taxon>Dothideomycetidae</taxon>
        <taxon>Mycosphaerellales</taxon>
        <taxon>Teratosphaeriaceae</taxon>
        <taxon>Meristemomyces</taxon>
    </lineage>
</organism>
<reference evidence="3" key="1">
    <citation type="submission" date="2023-08" db="EMBL/GenBank/DDBJ databases">
        <title>Black Yeasts Isolated from many extreme environments.</title>
        <authorList>
            <person name="Coleine C."/>
            <person name="Stajich J.E."/>
            <person name="Selbmann L."/>
        </authorList>
    </citation>
    <scope>NUCLEOTIDE SEQUENCE</scope>
    <source>
        <strain evidence="3">CCFEE 5401</strain>
    </source>
</reference>
<gene>
    <name evidence="3" type="ORF">LTR62_000362</name>
</gene>
<dbReference type="Pfam" id="PF22980">
    <property type="entry name" value="Myb_DNA-bind_8"/>
    <property type="match status" value="1"/>
</dbReference>
<dbReference type="EMBL" id="JAVRRL010000010">
    <property type="protein sequence ID" value="KAK5115906.1"/>
    <property type="molecule type" value="Genomic_DNA"/>
</dbReference>
<feature type="domain" description="Myb-like DNA-binding" evidence="2">
    <location>
        <begin position="5"/>
        <end position="49"/>
    </location>
</feature>
<accession>A0AAN7YID6</accession>
<evidence type="ECO:0000259" key="2">
    <source>
        <dbReference type="Pfam" id="PF22980"/>
    </source>
</evidence>
<evidence type="ECO:0000313" key="3">
    <source>
        <dbReference type="EMBL" id="KAK5115906.1"/>
    </source>
</evidence>
<dbReference type="InterPro" id="IPR054505">
    <property type="entry name" value="Myb_DNA-bind_8"/>
</dbReference>
<proteinExistence type="predicted"/>
<name>A0AAN7YID6_9PEZI</name>
<dbReference type="AlphaFoldDB" id="A0AAN7YID6"/>
<sequence>MSCTNEQFLFCVIDHSNNGTIDWQAVGDVFGLKKSAAYMRYNRMKAKFGKYKGCSAAGTPSKTPGKQSPKKGMKAEMQGTPTPTSKKRKLVDQDDEGEVLEAKRGIKAKADNEAVKGEADEDGWA</sequence>
<dbReference type="Proteomes" id="UP001310890">
    <property type="component" value="Unassembled WGS sequence"/>
</dbReference>
<protein>
    <recommendedName>
        <fullName evidence="2">Myb-like DNA-binding domain-containing protein</fullName>
    </recommendedName>
</protein>
<evidence type="ECO:0000313" key="4">
    <source>
        <dbReference type="Proteomes" id="UP001310890"/>
    </source>
</evidence>
<feature type="compositionally biased region" description="Basic and acidic residues" evidence="1">
    <location>
        <begin position="100"/>
        <end position="118"/>
    </location>
</feature>